<accession>A0A9D1JX73</accession>
<comment type="caution">
    <text evidence="6">The sequence shown here is derived from an EMBL/GenBank/DDBJ whole genome shotgun (WGS) entry which is preliminary data.</text>
</comment>
<feature type="compositionally biased region" description="Acidic residues" evidence="4">
    <location>
        <begin position="143"/>
        <end position="174"/>
    </location>
</feature>
<evidence type="ECO:0000313" key="7">
    <source>
        <dbReference type="Proteomes" id="UP000886865"/>
    </source>
</evidence>
<dbReference type="Gene3D" id="3.30.450.90">
    <property type="match status" value="1"/>
</dbReference>
<keyword evidence="3" id="KW-0067">ATP-binding</keyword>
<evidence type="ECO:0000256" key="4">
    <source>
        <dbReference type="SAM" id="MobiDB-lite"/>
    </source>
</evidence>
<dbReference type="GO" id="GO:0005886">
    <property type="term" value="C:plasma membrane"/>
    <property type="evidence" value="ECO:0007669"/>
    <property type="project" value="TreeGrafter"/>
</dbReference>
<dbReference type="Proteomes" id="UP000886865">
    <property type="component" value="Unassembled WGS sequence"/>
</dbReference>
<dbReference type="SUPFAM" id="SSF52540">
    <property type="entry name" value="P-loop containing nucleoside triphosphate hydrolases"/>
    <property type="match status" value="1"/>
</dbReference>
<dbReference type="InterPro" id="IPR027417">
    <property type="entry name" value="P-loop_NTPase"/>
</dbReference>
<dbReference type="SUPFAM" id="SSF160246">
    <property type="entry name" value="EspE N-terminal domain-like"/>
    <property type="match status" value="1"/>
</dbReference>
<comment type="similarity">
    <text evidence="1">Belongs to the GSP E family.</text>
</comment>
<dbReference type="InterPro" id="IPR007831">
    <property type="entry name" value="T2SS_GspE_N"/>
</dbReference>
<reference evidence="6" key="2">
    <citation type="journal article" date="2021" name="PeerJ">
        <title>Extensive microbial diversity within the chicken gut microbiome revealed by metagenomics and culture.</title>
        <authorList>
            <person name="Gilroy R."/>
            <person name="Ravi A."/>
            <person name="Getino M."/>
            <person name="Pursley I."/>
            <person name="Horton D.L."/>
            <person name="Alikhan N.F."/>
            <person name="Baker D."/>
            <person name="Gharbi K."/>
            <person name="Hall N."/>
            <person name="Watson M."/>
            <person name="Adriaenssens E.M."/>
            <person name="Foster-Nyarko E."/>
            <person name="Jarju S."/>
            <person name="Secka A."/>
            <person name="Antonio M."/>
            <person name="Oren A."/>
            <person name="Chaudhuri R.R."/>
            <person name="La Ragione R."/>
            <person name="Hildebrand F."/>
            <person name="Pallen M.J."/>
        </authorList>
    </citation>
    <scope>NUCLEOTIDE SEQUENCE</scope>
    <source>
        <strain evidence="6">CHK152-2871</strain>
    </source>
</reference>
<dbReference type="InterPro" id="IPR037257">
    <property type="entry name" value="T2SS_E_N_sf"/>
</dbReference>
<feature type="compositionally biased region" description="Basic and acidic residues" evidence="4">
    <location>
        <begin position="181"/>
        <end position="195"/>
    </location>
</feature>
<dbReference type="Pfam" id="PF00437">
    <property type="entry name" value="T2SSE"/>
    <property type="match status" value="1"/>
</dbReference>
<dbReference type="CDD" id="cd01129">
    <property type="entry name" value="PulE-GspE-like"/>
    <property type="match status" value="1"/>
</dbReference>
<gene>
    <name evidence="6" type="primary">tadA</name>
    <name evidence="6" type="ORF">IAA86_02305</name>
</gene>
<evidence type="ECO:0000259" key="5">
    <source>
        <dbReference type="PROSITE" id="PS00662"/>
    </source>
</evidence>
<evidence type="ECO:0000256" key="1">
    <source>
        <dbReference type="ARBA" id="ARBA00006611"/>
    </source>
</evidence>
<dbReference type="PANTHER" id="PTHR30258">
    <property type="entry name" value="TYPE II SECRETION SYSTEM PROTEIN GSPE-RELATED"/>
    <property type="match status" value="1"/>
</dbReference>
<name>A0A9D1JX73_9BACT</name>
<dbReference type="GO" id="GO:0016887">
    <property type="term" value="F:ATP hydrolysis activity"/>
    <property type="evidence" value="ECO:0007669"/>
    <property type="project" value="TreeGrafter"/>
</dbReference>
<proteinExistence type="inferred from homology"/>
<evidence type="ECO:0000256" key="2">
    <source>
        <dbReference type="ARBA" id="ARBA00022741"/>
    </source>
</evidence>
<dbReference type="Gene3D" id="3.30.300.160">
    <property type="entry name" value="Type II secretion system, protein E, N-terminal domain"/>
    <property type="match status" value="1"/>
</dbReference>
<dbReference type="Pfam" id="PF05157">
    <property type="entry name" value="MshEN"/>
    <property type="match status" value="1"/>
</dbReference>
<dbReference type="InterPro" id="IPR001482">
    <property type="entry name" value="T2SS/T4SS_dom"/>
</dbReference>
<keyword evidence="2" id="KW-0547">Nucleotide-binding</keyword>
<dbReference type="EMBL" id="DVJQ01000021">
    <property type="protein sequence ID" value="HIS73835.1"/>
    <property type="molecule type" value="Genomic_DNA"/>
</dbReference>
<organism evidence="6 7">
    <name type="scientific">Candidatus Galligastranaerophilus intestinavium</name>
    <dbReference type="NCBI Taxonomy" id="2840836"/>
    <lineage>
        <taxon>Bacteria</taxon>
        <taxon>Candidatus Galligastranaerophilus</taxon>
    </lineage>
</organism>
<dbReference type="Gene3D" id="3.40.50.300">
    <property type="entry name" value="P-loop containing nucleotide triphosphate hydrolases"/>
    <property type="match status" value="1"/>
</dbReference>
<feature type="region of interest" description="Disordered" evidence="4">
    <location>
        <begin position="143"/>
        <end position="196"/>
    </location>
</feature>
<dbReference type="AlphaFoldDB" id="A0A9D1JX73"/>
<dbReference type="PANTHER" id="PTHR30258:SF3">
    <property type="entry name" value="SLL1921 PROTEIN"/>
    <property type="match status" value="1"/>
</dbReference>
<sequence length="778" mass="86893">MTNDLLDKLIKKINFEHANNFELAVAKEYSFVPINVQGDSFFVAVSPDADKEKIIEYVKPIVDKKIEFIFLSKQNFDTLFDAFLKKFSSRFGSVLSGEFENDPFASVEFEGRKEFNNINKDSQADSVDDDNVVDIDIDDETELDDDELDLSADDTDEEELNVDDNALELSDSDESSPINDKSQDKKSEKPEEKVRGNINAVDSPTTKKIGEILIEEGLINNKQLTMALAEAKVLGIPLGSVLVKMGFITIKELKEALGAQMGVKLATAEQLKALPTAISILPEDFVRENKVIPLSMTDKSLVVGMVDPGNSKTINEIVYQTGLKPTVIMVTHYEYEAFLQTYYENEREAANKMLREIESERVETSNDDSLWDQVENEIQDTSGNVAKFANKIVTLAIDQHASDIHIEPRLVGYVVRFRIDGTLREVLKIPAKVDSAVVSRFKVLARMNIAEHRRAQDGNFSIKYKRNQHDFRVNTLPVGNKEKMVIRILAPAITDTNNDKEIKIDGISPDDKKKIEYLISLPNGIVLTSGPTGSGKTTTLYSLIRTLNSEDVNITTIEDPIEIKMDGVNQSAVNPKAGITFANCLRAILRQDPDIILVGEIRDFETLEVAISASLTGHLVLSTIHTNSAAATITRLIEMGAKDYLISSTVTGVLAQRLVKKLCPECKEAYKPTLEEARKILTDPQDIKRLTEATIYKARGCPYCNNTGYYGRTGVFEIMLINKEMKKMIAQRAHDVELEDYAIKHGMKTLKMSCLEHILNGVTTIDEFVRILGLASEQ</sequence>
<feature type="domain" description="Bacterial type II secretion system protein E" evidence="5">
    <location>
        <begin position="589"/>
        <end position="603"/>
    </location>
</feature>
<dbReference type="FunFam" id="3.40.50.300:FF:000398">
    <property type="entry name" value="Type IV pilus assembly ATPase PilB"/>
    <property type="match status" value="1"/>
</dbReference>
<dbReference type="PROSITE" id="PS00662">
    <property type="entry name" value="T2SP_E"/>
    <property type="match status" value="1"/>
</dbReference>
<protein>
    <submittedName>
        <fullName evidence="6">Flp pilus assembly complex ATPase component TadA</fullName>
    </submittedName>
</protein>
<reference evidence="6" key="1">
    <citation type="submission" date="2020-10" db="EMBL/GenBank/DDBJ databases">
        <authorList>
            <person name="Gilroy R."/>
        </authorList>
    </citation>
    <scope>NUCLEOTIDE SEQUENCE</scope>
    <source>
        <strain evidence="6">CHK152-2871</strain>
    </source>
</reference>
<evidence type="ECO:0000256" key="3">
    <source>
        <dbReference type="ARBA" id="ARBA00022840"/>
    </source>
</evidence>
<dbReference type="GO" id="GO:0005524">
    <property type="term" value="F:ATP binding"/>
    <property type="evidence" value="ECO:0007669"/>
    <property type="project" value="UniProtKB-KW"/>
</dbReference>
<evidence type="ECO:0000313" key="6">
    <source>
        <dbReference type="EMBL" id="HIS73835.1"/>
    </source>
</evidence>